<sequence length="329" mass="36572">MPNNTVDPKIQKEPILQQVLKEISEANQSADRVRNESILKNTSIIPQLEKDDKKLIVYIGRVGSPNSAISADDIAPFGSMLSTIGEVNNLDLMIHSPGGNGVVAEKIVDMCRSHCKQQFRVIVPNMAKSAATLISLGSNEIVMGYCSELGPIDPQKIINIGGVLQQISAQSFIQARKNLLKELQNLKKEKQDITGLLQQLAFSSMDPAFILECEKEVEFAKDFVKKRLPDGMLKNKFPSLTSSQRARKASSIAKNLTSTNKRFIHGRMINPAECGTIGLNITELKRDDPDWEKIFELYVRAEVFMMIKSKSESQAGKLFMDGHTHLLAF</sequence>
<dbReference type="InterPro" id="IPR002825">
    <property type="entry name" value="Pept_S49_ser-pept_pro"/>
</dbReference>
<comment type="caution">
    <text evidence="2">The sequence shown here is derived from an EMBL/GenBank/DDBJ whole genome shotgun (WGS) entry which is preliminary data.</text>
</comment>
<dbReference type="AlphaFoldDB" id="A0A0G1J7A9"/>
<gene>
    <name evidence="2" type="ORF">UW61_C0013G0002</name>
</gene>
<dbReference type="Proteomes" id="UP000033901">
    <property type="component" value="Unassembled WGS sequence"/>
</dbReference>
<reference evidence="2 3" key="1">
    <citation type="journal article" date="2015" name="Nature">
        <title>rRNA introns, odd ribosomes, and small enigmatic genomes across a large radiation of phyla.</title>
        <authorList>
            <person name="Brown C.T."/>
            <person name="Hug L.A."/>
            <person name="Thomas B.C."/>
            <person name="Sharon I."/>
            <person name="Castelle C.J."/>
            <person name="Singh A."/>
            <person name="Wilkins M.J."/>
            <person name="Williams K.H."/>
            <person name="Banfield J.F."/>
        </authorList>
    </citation>
    <scope>NUCLEOTIDE SEQUENCE [LARGE SCALE GENOMIC DNA]</scope>
</reference>
<organism evidence="2 3">
    <name type="scientific">Candidatus Curtissbacteria bacterium GW2011_GWC1_44_33</name>
    <dbReference type="NCBI Taxonomy" id="1618413"/>
    <lineage>
        <taxon>Bacteria</taxon>
        <taxon>Candidatus Curtissiibacteriota</taxon>
    </lineage>
</organism>
<dbReference type="GO" id="GO:0008233">
    <property type="term" value="F:peptidase activity"/>
    <property type="evidence" value="ECO:0007669"/>
    <property type="project" value="UniProtKB-KW"/>
</dbReference>
<dbReference type="PANTHER" id="PTHR35984">
    <property type="entry name" value="PERIPLASMIC SERINE PROTEASE"/>
    <property type="match status" value="1"/>
</dbReference>
<proteinExistence type="predicted"/>
<evidence type="ECO:0000313" key="2">
    <source>
        <dbReference type="EMBL" id="KKT67233.1"/>
    </source>
</evidence>
<keyword evidence="2" id="KW-0378">Hydrolase</keyword>
<dbReference type="PANTHER" id="PTHR35984:SF1">
    <property type="entry name" value="PERIPLASMIC SERINE PROTEASE"/>
    <property type="match status" value="1"/>
</dbReference>
<dbReference type="SUPFAM" id="SSF52096">
    <property type="entry name" value="ClpP/crotonase"/>
    <property type="match status" value="1"/>
</dbReference>
<feature type="coiled-coil region" evidence="1">
    <location>
        <begin position="169"/>
        <end position="196"/>
    </location>
</feature>
<evidence type="ECO:0000256" key="1">
    <source>
        <dbReference type="SAM" id="Coils"/>
    </source>
</evidence>
<protein>
    <submittedName>
        <fullName evidence="2">Periplasmic serine protease (ClpP class)</fullName>
    </submittedName>
</protein>
<dbReference type="Pfam" id="PF01972">
    <property type="entry name" value="SDH_protease"/>
    <property type="match status" value="1"/>
</dbReference>
<keyword evidence="2" id="KW-0645">Protease</keyword>
<dbReference type="EMBL" id="LCIZ01000013">
    <property type="protein sequence ID" value="KKT67233.1"/>
    <property type="molecule type" value="Genomic_DNA"/>
</dbReference>
<keyword evidence="1" id="KW-0175">Coiled coil</keyword>
<evidence type="ECO:0000313" key="3">
    <source>
        <dbReference type="Proteomes" id="UP000033901"/>
    </source>
</evidence>
<dbReference type="Gene3D" id="3.90.226.10">
    <property type="entry name" value="2-enoyl-CoA Hydratase, Chain A, domain 1"/>
    <property type="match status" value="1"/>
</dbReference>
<dbReference type="GO" id="GO:0016020">
    <property type="term" value="C:membrane"/>
    <property type="evidence" value="ECO:0007669"/>
    <property type="project" value="InterPro"/>
</dbReference>
<name>A0A0G1J7A9_9BACT</name>
<accession>A0A0G1J7A9</accession>
<dbReference type="GO" id="GO:0006508">
    <property type="term" value="P:proteolysis"/>
    <property type="evidence" value="ECO:0007669"/>
    <property type="project" value="UniProtKB-KW"/>
</dbReference>
<dbReference type="InterPro" id="IPR029045">
    <property type="entry name" value="ClpP/crotonase-like_dom_sf"/>
</dbReference>